<reference evidence="1" key="1">
    <citation type="submission" date="2021-06" db="EMBL/GenBank/DDBJ databases">
        <authorList>
            <person name="Kallberg Y."/>
            <person name="Tangrot J."/>
            <person name="Rosling A."/>
        </authorList>
    </citation>
    <scope>NUCLEOTIDE SEQUENCE</scope>
    <source>
        <strain evidence="1">IN212</strain>
    </source>
</reference>
<sequence>RPEKTTIDLKLKVINLSRVTSIPSLTTVVKVIRPNTIAIVITKLSITINQTIYELYKREFTFKILRC</sequence>
<feature type="non-terminal residue" evidence="1">
    <location>
        <position position="67"/>
    </location>
</feature>
<accession>A0A9N9IV00</accession>
<evidence type="ECO:0000313" key="1">
    <source>
        <dbReference type="EMBL" id="CAG8749504.1"/>
    </source>
</evidence>
<dbReference type="AlphaFoldDB" id="A0A9N9IV00"/>
<organism evidence="1 2">
    <name type="scientific">Racocetra fulgida</name>
    <dbReference type="NCBI Taxonomy" id="60492"/>
    <lineage>
        <taxon>Eukaryota</taxon>
        <taxon>Fungi</taxon>
        <taxon>Fungi incertae sedis</taxon>
        <taxon>Mucoromycota</taxon>
        <taxon>Glomeromycotina</taxon>
        <taxon>Glomeromycetes</taxon>
        <taxon>Diversisporales</taxon>
        <taxon>Gigasporaceae</taxon>
        <taxon>Racocetra</taxon>
    </lineage>
</organism>
<dbReference type="Proteomes" id="UP000789396">
    <property type="component" value="Unassembled WGS sequence"/>
</dbReference>
<dbReference type="EMBL" id="CAJVPZ010035630">
    <property type="protein sequence ID" value="CAG8749504.1"/>
    <property type="molecule type" value="Genomic_DNA"/>
</dbReference>
<keyword evidence="2" id="KW-1185">Reference proteome</keyword>
<proteinExistence type="predicted"/>
<name>A0A9N9IV00_9GLOM</name>
<feature type="non-terminal residue" evidence="1">
    <location>
        <position position="1"/>
    </location>
</feature>
<protein>
    <submittedName>
        <fullName evidence="1">11851_t:CDS:1</fullName>
    </submittedName>
</protein>
<gene>
    <name evidence="1" type="ORF">RFULGI_LOCUS13493</name>
</gene>
<comment type="caution">
    <text evidence="1">The sequence shown here is derived from an EMBL/GenBank/DDBJ whole genome shotgun (WGS) entry which is preliminary data.</text>
</comment>
<evidence type="ECO:0000313" key="2">
    <source>
        <dbReference type="Proteomes" id="UP000789396"/>
    </source>
</evidence>